<dbReference type="GO" id="GO:0006397">
    <property type="term" value="P:mRNA processing"/>
    <property type="evidence" value="ECO:0007669"/>
    <property type="project" value="InterPro"/>
</dbReference>
<dbReference type="CDD" id="cd16620">
    <property type="entry name" value="vRING-HC-C4C4_RBBP6"/>
    <property type="match status" value="1"/>
</dbReference>
<dbReference type="Pfam" id="PF08783">
    <property type="entry name" value="DWNN"/>
    <property type="match status" value="1"/>
</dbReference>
<dbReference type="InterPro" id="IPR014891">
    <property type="entry name" value="DWNN_domain"/>
</dbReference>
<feature type="compositionally biased region" description="Basic and acidic residues" evidence="7">
    <location>
        <begin position="1426"/>
        <end position="1460"/>
    </location>
</feature>
<feature type="compositionally biased region" description="Polar residues" evidence="7">
    <location>
        <begin position="264"/>
        <end position="277"/>
    </location>
</feature>
<dbReference type="PANTHER" id="PTHR15439:SF0">
    <property type="entry name" value="CELL DIVISION CYCLE AND APOPTOSIS REGULATOR PROTEIN 1-RELATED"/>
    <property type="match status" value="1"/>
</dbReference>
<feature type="domain" description="RING-type" evidence="8">
    <location>
        <begin position="200"/>
        <end position="241"/>
    </location>
</feature>
<feature type="compositionally biased region" description="Basic and acidic residues" evidence="7">
    <location>
        <begin position="1469"/>
        <end position="1478"/>
    </location>
</feature>
<feature type="domain" description="DWNN" evidence="10">
    <location>
        <begin position="1"/>
        <end position="28"/>
    </location>
</feature>
<evidence type="ECO:0000259" key="8">
    <source>
        <dbReference type="PROSITE" id="PS50089"/>
    </source>
</evidence>
<dbReference type="GO" id="GO:0061630">
    <property type="term" value="F:ubiquitin protein ligase activity"/>
    <property type="evidence" value="ECO:0007669"/>
    <property type="project" value="InterPro"/>
</dbReference>
<evidence type="ECO:0000256" key="3">
    <source>
        <dbReference type="ARBA" id="ARBA00022771"/>
    </source>
</evidence>
<feature type="compositionally biased region" description="Basic and acidic residues" evidence="7">
    <location>
        <begin position="867"/>
        <end position="881"/>
    </location>
</feature>
<name>A0A8J2KKP4_9HEXA</name>
<feature type="compositionally biased region" description="Basic residues" evidence="7">
    <location>
        <begin position="1555"/>
        <end position="1574"/>
    </location>
</feature>
<feature type="region of interest" description="Disordered" evidence="7">
    <location>
        <begin position="380"/>
        <end position="933"/>
    </location>
</feature>
<feature type="compositionally biased region" description="Basic and acidic residues" evidence="7">
    <location>
        <begin position="1581"/>
        <end position="1590"/>
    </location>
</feature>
<comment type="subcellular location">
    <subcellularLocation>
        <location evidence="1">Nucleus</location>
    </subcellularLocation>
</comment>
<feature type="compositionally biased region" description="Basic and acidic residues" evidence="7">
    <location>
        <begin position="1382"/>
        <end position="1398"/>
    </location>
</feature>
<dbReference type="GO" id="GO:0016567">
    <property type="term" value="P:protein ubiquitination"/>
    <property type="evidence" value="ECO:0007669"/>
    <property type="project" value="InterPro"/>
</dbReference>
<gene>
    <name evidence="11" type="ORF">AFUS01_LOCUS29307</name>
</gene>
<dbReference type="PROSITE" id="PS50158">
    <property type="entry name" value="ZF_CCHC"/>
    <property type="match status" value="1"/>
</dbReference>
<dbReference type="EMBL" id="CAJVCH010431545">
    <property type="protein sequence ID" value="CAG7818828.1"/>
    <property type="molecule type" value="Genomic_DNA"/>
</dbReference>
<feature type="compositionally biased region" description="Polar residues" evidence="7">
    <location>
        <begin position="885"/>
        <end position="894"/>
    </location>
</feature>
<feature type="compositionally biased region" description="Polar residues" evidence="7">
    <location>
        <begin position="1688"/>
        <end position="1698"/>
    </location>
</feature>
<evidence type="ECO:0000256" key="4">
    <source>
        <dbReference type="ARBA" id="ARBA00022833"/>
    </source>
</evidence>
<feature type="compositionally biased region" description="Pro residues" evidence="7">
    <location>
        <begin position="545"/>
        <end position="564"/>
    </location>
</feature>
<evidence type="ECO:0000313" key="12">
    <source>
        <dbReference type="Proteomes" id="UP000708208"/>
    </source>
</evidence>
<keyword evidence="5" id="KW-0539">Nucleus</keyword>
<feature type="compositionally biased region" description="Basic and acidic residues" evidence="7">
    <location>
        <begin position="290"/>
        <end position="305"/>
    </location>
</feature>
<feature type="compositionally biased region" description="Basic residues" evidence="7">
    <location>
        <begin position="1787"/>
        <end position="1806"/>
    </location>
</feature>
<dbReference type="GO" id="GO:0008270">
    <property type="term" value="F:zinc ion binding"/>
    <property type="evidence" value="ECO:0007669"/>
    <property type="project" value="UniProtKB-KW"/>
</dbReference>
<accession>A0A8J2KKP4</accession>
<evidence type="ECO:0000313" key="11">
    <source>
        <dbReference type="EMBL" id="CAG7818828.1"/>
    </source>
</evidence>
<evidence type="ECO:0000256" key="6">
    <source>
        <dbReference type="PROSITE-ProRule" id="PRU00047"/>
    </source>
</evidence>
<feature type="compositionally biased region" description="Basic residues" evidence="7">
    <location>
        <begin position="1047"/>
        <end position="1059"/>
    </location>
</feature>
<evidence type="ECO:0000259" key="10">
    <source>
        <dbReference type="PROSITE" id="PS51282"/>
    </source>
</evidence>
<dbReference type="Pfam" id="PF13696">
    <property type="entry name" value="zf-CCHC_2"/>
    <property type="match status" value="1"/>
</dbReference>
<sequence>MNAQTEEVYEDDNTLIPKNTSVIVARLPGVNKRNAANGPGLSGPPFHQRQYYGRNHPPTLLQPTATSIDLVSMDATEEEKIKAMMKQSTDDYDPSRYLRIRGSGQHGRVPASYRCNKCKSEGHWIKDCPMLSEHTDIKKSTGIPRSSMVHVDSPDVPGAKMTPEGRFAVPAVDHAAYMEKDKPVAKPPPPKPKIPDELVCTLCDDLMTDALMVSCCATSYCDDCIRKVLLESDDQECPGCHEKDISPTSLIPNRFLRSQVNAFKNKTGYSKPQPSSDTAKRDPPVVMVDLTEKKADEPERRKLSLDELPDDLFPHSPRKIDPETETKEKEKEAAITEDEEKTDLYDFNDGSIPSPFASPQTLETQDNEQAIRTIGTVNNFYGNQQPHVSRHHQQSNLPSHHIPPQHHHGQAKEQYRPPRTPLHSGLPPLPSIHHKPLPPARRQQSGSNVGVNTTQDGHEPPPPGFGDILPLPPGEDRVPTPTGRVRDDSMHRRDRNERDLGNSDGPNRGSLLPLPGIPPFNPTQPPPGFNPAPSSTPAQQKGPHGLPPPSMYSGPPPGSGPPPTMNMAPPNQNFPPPAYHGSYRLPPPGNVGHPPMFHPGGGHHMRGPHPRERERDGRYGSRDRSIRKPAPREARLRDRDRPEEMRPVVPIDDPLLEFERLMREKDRRKKLQKQQQQPLMGKRSRSRSYSPARRTPPSPFVKRSRSRSFSRSPSPKRKRPAPVRRRKSYSRTPSRSPPPPRRHIRSRSRSRNRSLTPSAPTSKRRSPRRAPPFSPSPPPSRFPVSRKDKEDFYDRSSRYDGNQSAGVRYYPPGASASGSNSTKPYLPTPRDYSESSSKYEPSGANKYLESQKYDQIPPPISGGPNKYESRGSSIRERDAYHHHTGSTPASSSTSFRDRGRDIRDRDRELHRQVQYDFDPGIIPPGTESHIQQSNLAAVPSLFELDIAPPSNFIQKGPAQNATPQDSFYSYHQHHQNQSRHQQPAVSQNAKDRRSHVPSDKEGDLESLSVSLTPDSEIDAGSHNDRDSKKRHRKKSREGSSEKSDKKKDRKEKKRHKRKKEKEEKKLKKNKRTRPTDKQGKEVSDDEHTTTTADETGPSRRSSITETNAVNVSSKEFLGQCQHESGKFDSKSNVLSGEVEKITHELDTKNSNLTVIVCDSTVKSPERILHQSKGKESDLNIDKVEFALSCQTEKEQEDAYDSSVLIQSILNESVQELASAVGHNQDYLDTKEAICDVTAAEASMDESNECNLTASSFVESDDVRPEQNKMDEIPMVVSKWDQFGEEDETEDLLDLAGGDAIIAPKDYTTSVEGNAKGTAYKESADKKVTSEVLKRAENAIFAKAISAISIGSSRSSSDQKRSSPPLPVSSKRKVYLETVEIPEVEKRDKSNNKSVEGMDKSGQSTVGTDGEIDSKPGSMQTFSVKRSVRDRLGSKVTEEAPPQFRKDRSSPSRDRDKERQIKSQVGSAPARDRTRDRDRVRKGHSRSRSRTPLRLRKDRISRSKSKDKGRLDRERCRDRYKLGGFRSRSRSLKRSVSKSKRERTGVSRSSRSASRSNRRHINRKRTPLKLGRRSRSTSSHLGNRERLRDSNARSNAQEQTRLTRNRAFERESAHPKDIEEREPSPPGESGRSFTPPVLSKTKKTEEEEAWKKQANKFVPIGGAEFGDNQREVFLKNDVNSVKEIDNAWTLASSSGSNPVSLAMRKQKGRINIKLSSTTTSKNEHGKSSSSSSDEDDHTKQESIGKERSSGDSEDSRRDDKKRKRDRKKTKRRRSESSTSSSSDDSARRKSKKSKKKKKKSKKKKKVK</sequence>
<feature type="compositionally biased region" description="Polar residues" evidence="7">
    <location>
        <begin position="1098"/>
        <end position="1113"/>
    </location>
</feature>
<feature type="compositionally biased region" description="Basic and acidic residues" evidence="7">
    <location>
        <begin position="1036"/>
        <end position="1046"/>
    </location>
</feature>
<keyword evidence="4" id="KW-0862">Zinc</keyword>
<keyword evidence="2" id="KW-0479">Metal-binding</keyword>
<feature type="compositionally biased region" description="Basic and acidic residues" evidence="7">
    <location>
        <begin position="1605"/>
        <end position="1622"/>
    </location>
</feature>
<dbReference type="PROSITE" id="PS50089">
    <property type="entry name" value="ZF_RING_2"/>
    <property type="match status" value="1"/>
</dbReference>
<evidence type="ECO:0000256" key="2">
    <source>
        <dbReference type="ARBA" id="ARBA00022723"/>
    </source>
</evidence>
<keyword evidence="3 6" id="KW-0863">Zinc-finger</keyword>
<feature type="compositionally biased region" description="Basic and acidic residues" evidence="7">
    <location>
        <begin position="895"/>
        <end position="913"/>
    </location>
</feature>
<keyword evidence="12" id="KW-1185">Reference proteome</keyword>
<dbReference type="Proteomes" id="UP000708208">
    <property type="component" value="Unassembled WGS sequence"/>
</dbReference>
<feature type="compositionally biased region" description="Polar residues" evidence="7">
    <location>
        <begin position="442"/>
        <end position="455"/>
    </location>
</feature>
<feature type="compositionally biased region" description="Basic and acidic residues" evidence="7">
    <location>
        <begin position="785"/>
        <end position="798"/>
    </location>
</feature>
<feature type="compositionally biased region" description="Basic residues" evidence="7">
    <location>
        <begin position="740"/>
        <end position="752"/>
    </location>
</feature>
<protein>
    <recommendedName>
        <fullName evidence="13">E3 ubiquitin-protein ligase RBBP6</fullName>
    </recommendedName>
</protein>
<feature type="compositionally biased region" description="Basic and acidic residues" evidence="7">
    <location>
        <begin position="318"/>
        <end position="334"/>
    </location>
</feature>
<feature type="compositionally biased region" description="Basic and acidic residues" evidence="7">
    <location>
        <begin position="1073"/>
        <end position="1088"/>
    </location>
</feature>
<feature type="region of interest" description="Disordered" evidence="7">
    <location>
        <begin position="1349"/>
        <end position="1649"/>
    </location>
</feature>
<feature type="region of interest" description="Disordered" evidence="7">
    <location>
        <begin position="1687"/>
        <end position="1806"/>
    </location>
</feature>
<feature type="compositionally biased region" description="Basic residues" evidence="7">
    <location>
        <begin position="702"/>
        <end position="729"/>
    </location>
</feature>
<proteinExistence type="predicted"/>
<feature type="compositionally biased region" description="Pro residues" evidence="7">
    <location>
        <begin position="515"/>
        <end position="530"/>
    </location>
</feature>
<feature type="compositionally biased region" description="Basic residues" evidence="7">
    <location>
        <begin position="1526"/>
        <end position="1540"/>
    </location>
</feature>
<evidence type="ECO:0000256" key="5">
    <source>
        <dbReference type="ARBA" id="ARBA00023242"/>
    </source>
</evidence>
<feature type="compositionally biased region" description="Basic and acidic residues" evidence="7">
    <location>
        <begin position="474"/>
        <end position="501"/>
    </location>
</feature>
<evidence type="ECO:0000256" key="7">
    <source>
        <dbReference type="SAM" id="MobiDB-lite"/>
    </source>
</evidence>
<dbReference type="GO" id="GO:0003676">
    <property type="term" value="F:nucleic acid binding"/>
    <property type="evidence" value="ECO:0007669"/>
    <property type="project" value="InterPro"/>
</dbReference>
<dbReference type="InterPro" id="IPR033489">
    <property type="entry name" value="RBBP6"/>
</dbReference>
<dbReference type="InterPro" id="IPR001878">
    <property type="entry name" value="Znf_CCHC"/>
</dbReference>
<dbReference type="PROSITE" id="PS51282">
    <property type="entry name" value="DWNN"/>
    <property type="match status" value="1"/>
</dbReference>
<evidence type="ECO:0000259" key="9">
    <source>
        <dbReference type="PROSITE" id="PS50158"/>
    </source>
</evidence>
<feature type="region of interest" description="Disordered" evidence="7">
    <location>
        <begin position="948"/>
        <end position="1116"/>
    </location>
</feature>
<feature type="compositionally biased region" description="Pro residues" evidence="7">
    <location>
        <begin position="769"/>
        <end position="781"/>
    </location>
</feature>
<feature type="domain" description="CCHC-type" evidence="9">
    <location>
        <begin position="114"/>
        <end position="129"/>
    </location>
</feature>
<feature type="region of interest" description="Disordered" evidence="7">
    <location>
        <begin position="264"/>
        <end position="364"/>
    </location>
</feature>
<comment type="caution">
    <text evidence="11">The sequence shown here is derived from an EMBL/GenBank/DDBJ whole genome shotgun (WGS) entry which is preliminary data.</text>
</comment>
<dbReference type="GO" id="GO:0005634">
    <property type="term" value="C:nucleus"/>
    <property type="evidence" value="ECO:0007669"/>
    <property type="project" value="UniProtKB-SubCell"/>
</dbReference>
<feature type="compositionally biased region" description="Basic and acidic residues" evidence="7">
    <location>
        <begin position="989"/>
        <end position="1003"/>
    </location>
</feature>
<feature type="compositionally biased region" description="Polar residues" evidence="7">
    <location>
        <begin position="1591"/>
        <end position="1601"/>
    </location>
</feature>
<dbReference type="InterPro" id="IPR025829">
    <property type="entry name" value="Zn_knuckle_CX2CX3GHX4C"/>
</dbReference>
<dbReference type="PANTHER" id="PTHR15439">
    <property type="entry name" value="RETINOBLASTOMA-BINDING PROTEIN 6"/>
    <property type="match status" value="1"/>
</dbReference>
<dbReference type="OrthoDB" id="106784at2759"/>
<dbReference type="InterPro" id="IPR001841">
    <property type="entry name" value="Znf_RING"/>
</dbReference>
<evidence type="ECO:0008006" key="13">
    <source>
        <dbReference type="Google" id="ProtNLM"/>
    </source>
</evidence>
<evidence type="ECO:0000256" key="1">
    <source>
        <dbReference type="ARBA" id="ARBA00004123"/>
    </source>
</evidence>
<reference evidence="11" key="1">
    <citation type="submission" date="2021-06" db="EMBL/GenBank/DDBJ databases">
        <authorList>
            <person name="Hodson N. C."/>
            <person name="Mongue J. A."/>
            <person name="Jaron S. K."/>
        </authorList>
    </citation>
    <scope>NUCLEOTIDE SEQUENCE</scope>
</reference>
<feature type="compositionally biased region" description="Basic and acidic residues" evidence="7">
    <location>
        <begin position="609"/>
        <end position="646"/>
    </location>
</feature>
<feature type="compositionally biased region" description="Basic residues" evidence="7">
    <location>
        <begin position="1479"/>
        <end position="1496"/>
    </location>
</feature>
<dbReference type="SMART" id="SM00343">
    <property type="entry name" value="ZnF_C2HC"/>
    <property type="match status" value="1"/>
</dbReference>
<dbReference type="GO" id="GO:0006511">
    <property type="term" value="P:ubiquitin-dependent protein catabolic process"/>
    <property type="evidence" value="ECO:0007669"/>
    <property type="project" value="TreeGrafter"/>
</dbReference>
<feature type="compositionally biased region" description="Polar residues" evidence="7">
    <location>
        <begin position="951"/>
        <end position="969"/>
    </location>
</feature>
<feature type="compositionally biased region" description="Basic and acidic residues" evidence="7">
    <location>
        <begin position="1735"/>
        <end position="1757"/>
    </location>
</feature>
<feature type="compositionally biased region" description="Basic residues" evidence="7">
    <location>
        <begin position="1758"/>
        <end position="1772"/>
    </location>
</feature>
<organism evidence="11 12">
    <name type="scientific">Allacma fusca</name>
    <dbReference type="NCBI Taxonomy" id="39272"/>
    <lineage>
        <taxon>Eukaryota</taxon>
        <taxon>Metazoa</taxon>
        <taxon>Ecdysozoa</taxon>
        <taxon>Arthropoda</taxon>
        <taxon>Hexapoda</taxon>
        <taxon>Collembola</taxon>
        <taxon>Symphypleona</taxon>
        <taxon>Sminthuridae</taxon>
        <taxon>Allacma</taxon>
    </lineage>
</organism>
<feature type="compositionally biased region" description="Basic and acidic residues" evidence="7">
    <location>
        <begin position="1497"/>
        <end position="1520"/>
    </location>
</feature>